<reference evidence="3" key="1">
    <citation type="submission" date="2016-10" db="EMBL/GenBank/DDBJ databases">
        <authorList>
            <person name="Varghese N."/>
            <person name="Submissions S."/>
        </authorList>
    </citation>
    <scope>NUCLEOTIDE SEQUENCE [LARGE SCALE GENOMIC DNA]</scope>
    <source>
        <strain evidence="3">DSM 13078</strain>
    </source>
</reference>
<evidence type="ECO:0000313" key="2">
    <source>
        <dbReference type="EMBL" id="SFC10598.1"/>
    </source>
</evidence>
<feature type="region of interest" description="Disordered" evidence="1">
    <location>
        <begin position="236"/>
        <end position="321"/>
    </location>
</feature>
<dbReference type="Proteomes" id="UP000199161">
    <property type="component" value="Unassembled WGS sequence"/>
</dbReference>
<evidence type="ECO:0000256" key="1">
    <source>
        <dbReference type="SAM" id="MobiDB-lite"/>
    </source>
</evidence>
<sequence>MTDSGSGPGPGTDPGTNDGSDPDIGDLPAYVARSRALLESSTPTTQRETRTWLVEPFLETLGWDTTADSETRRTDRSIGGIRLEYVLSIGDVPAVFVAVEAADETLDETRAAALERAMDRSGVDRALYTNGREFLLLAGGDGGTERLGCRLPSLVERESALEHYARPVVARRLERHARPFVARRLVLERESLAEAITDELTETVPGGETHAGEFASAAEEFLDGLIDAFAGSGSVETLDADNSEDEKNGLTLEFSDDGYGHESPARPEPEDHRDRDGGSDENRDETRSGEDADDVDGTEPEPGTNDLSREEDPKDSDDGAEDGEYVVRFFNDRGSIGAIGHSSSDRALVAATEYLFERGLSGVSVPWSPEEGSESTVLNDDPVRADGTPMAEPQELSNGLYLETGGDTETHAELVERLTARAGLRAMVTGDWE</sequence>
<keyword evidence="3" id="KW-1185">Reference proteome</keyword>
<gene>
    <name evidence="2" type="ORF">SAMN05444422_104296</name>
</gene>
<dbReference type="OrthoDB" id="330911at2157"/>
<feature type="compositionally biased region" description="Basic and acidic residues" evidence="1">
    <location>
        <begin position="258"/>
        <end position="290"/>
    </location>
</feature>
<evidence type="ECO:0008006" key="4">
    <source>
        <dbReference type="Google" id="ProtNLM"/>
    </source>
</evidence>
<proteinExistence type="predicted"/>
<feature type="region of interest" description="Disordered" evidence="1">
    <location>
        <begin position="1"/>
        <end position="28"/>
    </location>
</feature>
<dbReference type="AlphaFoldDB" id="A0A1I1GL55"/>
<organism evidence="2 3">
    <name type="scientific">Natronobacterium haloterrestre</name>
    <name type="common">Halobiforma haloterrestris</name>
    <dbReference type="NCBI Taxonomy" id="148448"/>
    <lineage>
        <taxon>Archaea</taxon>
        <taxon>Methanobacteriati</taxon>
        <taxon>Methanobacteriota</taxon>
        <taxon>Stenosarchaea group</taxon>
        <taxon>Halobacteria</taxon>
        <taxon>Halobacteriales</taxon>
        <taxon>Natrialbaceae</taxon>
        <taxon>Natronobacterium</taxon>
    </lineage>
</organism>
<name>A0A1I1GL55_NATHA</name>
<feature type="region of interest" description="Disordered" evidence="1">
    <location>
        <begin position="366"/>
        <end position="395"/>
    </location>
</feature>
<feature type="compositionally biased region" description="Gly residues" evidence="1">
    <location>
        <begin position="1"/>
        <end position="12"/>
    </location>
</feature>
<dbReference type="EMBL" id="FOKW01000004">
    <property type="protein sequence ID" value="SFC10598.1"/>
    <property type="molecule type" value="Genomic_DNA"/>
</dbReference>
<protein>
    <recommendedName>
        <fullName evidence="4">Type I restriction enzyme R protein N terminus (HSDR_N)</fullName>
    </recommendedName>
</protein>
<accession>A0A1I1GL55</accession>
<dbReference type="RefSeq" id="WP_089787752.1">
    <property type="nucleotide sequence ID" value="NZ_FOKW01000004.1"/>
</dbReference>
<evidence type="ECO:0000313" key="3">
    <source>
        <dbReference type="Proteomes" id="UP000199161"/>
    </source>
</evidence>